<protein>
    <submittedName>
        <fullName evidence="1">Uncharacterized protein</fullName>
    </submittedName>
</protein>
<evidence type="ECO:0000313" key="1">
    <source>
        <dbReference type="EMBL" id="TGX83917.1"/>
    </source>
</evidence>
<accession>A0AC61QUI5</accession>
<evidence type="ECO:0000313" key="2">
    <source>
        <dbReference type="Proteomes" id="UP000308886"/>
    </source>
</evidence>
<gene>
    <name evidence="1" type="ORF">E5358_01730</name>
</gene>
<comment type="caution">
    <text evidence="1">The sequence shown here is derived from an EMBL/GenBank/DDBJ whole genome shotgun (WGS) entry which is preliminary data.</text>
</comment>
<organism evidence="1 2">
    <name type="scientific">Palleniella muris</name>
    <dbReference type="NCBI Taxonomy" id="3038145"/>
    <lineage>
        <taxon>Bacteria</taxon>
        <taxon>Pseudomonadati</taxon>
        <taxon>Bacteroidota</taxon>
        <taxon>Bacteroidia</taxon>
        <taxon>Bacteroidales</taxon>
        <taxon>Prevotellaceae</taxon>
        <taxon>Palleniella</taxon>
    </lineage>
</organism>
<name>A0AC61QUI5_9BACT</name>
<sequence length="504" mass="58494">MTKVIVYARVSTSKQDLQRQLSLAKDYCTLRGYELVDKIVEQESGTKQNRKGIKQLLSLTKEDCDLVVVSELSRITREEEFQRVFSKIDTLRDNGIGIVFLDNPDVVYSKENPISFTQFIMLGVKAQGAREELMKIRDRMKSGRVAKLKANPYMVTSSQISFGFEKYANPNYILGQTPKSLIRINEKEALVIRFCYDMACNGKSCQKIADYLNTTGNIHRHNKGEKLWQAAEVAKMLRNKLYIGIRTIEGVTHEVIPIVSEEVFNLASECISRNRCIIAKESRFNPLKGLLFCGDCGLPMSIVVNNVGKQTFKCLYASYHRKNPNKKYKICNNNYVYVDKVLETVWNATVERLKSDEYYGKSKITIRDCKRQMKNIENEHKQITNEYNEIADDIRKVIIQLDKITDSFLLEILQEKYSSLKQALDAKEKEIRRLGNLHTELENKIREMRSEVKFNEQMTIHEKATFFNKTFLRVEWLGKKFKRKGTLTIHYKNGDRIDIEMANK</sequence>
<keyword evidence="2" id="KW-1185">Reference proteome</keyword>
<dbReference type="Proteomes" id="UP000308886">
    <property type="component" value="Unassembled WGS sequence"/>
</dbReference>
<dbReference type="EMBL" id="SRZC01000002">
    <property type="protein sequence ID" value="TGX83917.1"/>
    <property type="molecule type" value="Genomic_DNA"/>
</dbReference>
<proteinExistence type="predicted"/>
<reference evidence="1" key="1">
    <citation type="submission" date="2019-04" db="EMBL/GenBank/DDBJ databases">
        <title>Microbes associate with the intestines of laboratory mice.</title>
        <authorList>
            <person name="Navarre W."/>
            <person name="Wong E."/>
            <person name="Huang K."/>
            <person name="Tropini C."/>
            <person name="Ng K."/>
            <person name="Yu B."/>
        </authorList>
    </citation>
    <scope>NUCLEOTIDE SEQUENCE</scope>
    <source>
        <strain evidence="1">NM73_A23</strain>
    </source>
</reference>